<name>A0A5E4C9Z0_MARMO</name>
<gene>
    <name evidence="1" type="ORF">MONAX_5E039883A</name>
</gene>
<dbReference type="AlphaFoldDB" id="A0A5E4C9Z0"/>
<keyword evidence="2" id="KW-1185">Reference proteome</keyword>
<protein>
    <submittedName>
        <fullName evidence="1">Uncharacterized protein</fullName>
    </submittedName>
</protein>
<evidence type="ECO:0000313" key="1">
    <source>
        <dbReference type="EMBL" id="VTJ78663.1"/>
    </source>
</evidence>
<reference evidence="1" key="1">
    <citation type="submission" date="2019-04" db="EMBL/GenBank/DDBJ databases">
        <authorList>
            <person name="Alioto T."/>
            <person name="Alioto T."/>
        </authorList>
    </citation>
    <scope>NUCLEOTIDE SEQUENCE [LARGE SCALE GENOMIC DNA]</scope>
</reference>
<dbReference type="EMBL" id="CABDUW010001102">
    <property type="protein sequence ID" value="VTJ78663.1"/>
    <property type="molecule type" value="Genomic_DNA"/>
</dbReference>
<evidence type="ECO:0000313" key="2">
    <source>
        <dbReference type="Proteomes" id="UP000335636"/>
    </source>
</evidence>
<organism evidence="1 2">
    <name type="scientific">Marmota monax</name>
    <name type="common">Woodchuck</name>
    <dbReference type="NCBI Taxonomy" id="9995"/>
    <lineage>
        <taxon>Eukaryota</taxon>
        <taxon>Metazoa</taxon>
        <taxon>Chordata</taxon>
        <taxon>Craniata</taxon>
        <taxon>Vertebrata</taxon>
        <taxon>Euteleostomi</taxon>
        <taxon>Mammalia</taxon>
        <taxon>Eutheria</taxon>
        <taxon>Euarchontoglires</taxon>
        <taxon>Glires</taxon>
        <taxon>Rodentia</taxon>
        <taxon>Sciuromorpha</taxon>
        <taxon>Sciuridae</taxon>
        <taxon>Xerinae</taxon>
        <taxon>Marmotini</taxon>
        <taxon>Marmota</taxon>
    </lineage>
</organism>
<proteinExistence type="predicted"/>
<accession>A0A5E4C9Z0</accession>
<comment type="caution">
    <text evidence="1">The sequence shown here is derived from an EMBL/GenBank/DDBJ whole genome shotgun (WGS) entry which is preliminary data.</text>
</comment>
<sequence>MKDHSPSRWLGWTRATESQDCWSGSAPRPRLPAPPALRRFQLSRGSHALLLSPAVTQGLNTGSRNVASFLRGRSQVKAKPLPPIHVPGESDPLVVGSAQAKTAFAFTSQPGSVFLRPSAKMAVPSRRLALAIRT</sequence>
<dbReference type="Proteomes" id="UP000335636">
    <property type="component" value="Unassembled WGS sequence"/>
</dbReference>